<accession>A0A840Q7K8</accession>
<dbReference type="Proteomes" id="UP000584374">
    <property type="component" value="Unassembled WGS sequence"/>
</dbReference>
<keyword evidence="2" id="KW-1185">Reference proteome</keyword>
<sequence length="88" mass="9961">MRFPLRSLIQRCLAAAGWNSEPKFGGEPAGVTPWQSRKKACYSGQQQKRKRKCSPELRVPGMGVWVMVWVCSLRTQQRTVLVSVLLCP</sequence>
<protein>
    <submittedName>
        <fullName evidence="1">Uncharacterized protein</fullName>
    </submittedName>
</protein>
<gene>
    <name evidence="1" type="ORF">BJ970_004218</name>
</gene>
<comment type="caution">
    <text evidence="1">The sequence shown here is derived from an EMBL/GenBank/DDBJ whole genome shotgun (WGS) entry which is preliminary data.</text>
</comment>
<proteinExistence type="predicted"/>
<dbReference type="EMBL" id="JACHIW010000001">
    <property type="protein sequence ID" value="MBB5156684.1"/>
    <property type="molecule type" value="Genomic_DNA"/>
</dbReference>
<dbReference type="AlphaFoldDB" id="A0A840Q7K8"/>
<organism evidence="1 2">
    <name type="scientific">Saccharopolyspora phatthalungensis</name>
    <dbReference type="NCBI Taxonomy" id="664693"/>
    <lineage>
        <taxon>Bacteria</taxon>
        <taxon>Bacillati</taxon>
        <taxon>Actinomycetota</taxon>
        <taxon>Actinomycetes</taxon>
        <taxon>Pseudonocardiales</taxon>
        <taxon>Pseudonocardiaceae</taxon>
        <taxon>Saccharopolyspora</taxon>
    </lineage>
</organism>
<evidence type="ECO:0000313" key="1">
    <source>
        <dbReference type="EMBL" id="MBB5156684.1"/>
    </source>
</evidence>
<reference evidence="1 2" key="1">
    <citation type="submission" date="2020-08" db="EMBL/GenBank/DDBJ databases">
        <title>Sequencing the genomes of 1000 actinobacteria strains.</title>
        <authorList>
            <person name="Klenk H.-P."/>
        </authorList>
    </citation>
    <scope>NUCLEOTIDE SEQUENCE [LARGE SCALE GENOMIC DNA]</scope>
    <source>
        <strain evidence="1 2">DSM 45584</strain>
    </source>
</reference>
<name>A0A840Q7K8_9PSEU</name>
<evidence type="ECO:0000313" key="2">
    <source>
        <dbReference type="Proteomes" id="UP000584374"/>
    </source>
</evidence>